<accession>A0A9D3VWU0</accession>
<dbReference type="OrthoDB" id="10499619at2759"/>
<comment type="caution">
    <text evidence="1">The sequence shown here is derived from an EMBL/GenBank/DDBJ whole genome shotgun (WGS) entry which is preliminary data.</text>
</comment>
<dbReference type="Proteomes" id="UP000828251">
    <property type="component" value="Unassembled WGS sequence"/>
</dbReference>
<dbReference type="AlphaFoldDB" id="A0A9D3VWU0"/>
<sequence>MDPNPNVFLNDNDHIAANVHKVTITLQDVAVQLGLSINGEAVTGLGKVPDPWGTYERLLGRVPQNDEEG</sequence>
<organism evidence="1 2">
    <name type="scientific">Gossypium stocksii</name>
    <dbReference type="NCBI Taxonomy" id="47602"/>
    <lineage>
        <taxon>Eukaryota</taxon>
        <taxon>Viridiplantae</taxon>
        <taxon>Streptophyta</taxon>
        <taxon>Embryophyta</taxon>
        <taxon>Tracheophyta</taxon>
        <taxon>Spermatophyta</taxon>
        <taxon>Magnoliopsida</taxon>
        <taxon>eudicotyledons</taxon>
        <taxon>Gunneridae</taxon>
        <taxon>Pentapetalae</taxon>
        <taxon>rosids</taxon>
        <taxon>malvids</taxon>
        <taxon>Malvales</taxon>
        <taxon>Malvaceae</taxon>
        <taxon>Malvoideae</taxon>
        <taxon>Gossypium</taxon>
    </lineage>
</organism>
<gene>
    <name evidence="1" type="ORF">J1N35_015381</name>
</gene>
<keyword evidence="2" id="KW-1185">Reference proteome</keyword>
<evidence type="ECO:0000313" key="2">
    <source>
        <dbReference type="Proteomes" id="UP000828251"/>
    </source>
</evidence>
<protein>
    <submittedName>
        <fullName evidence="1">Uncharacterized protein</fullName>
    </submittedName>
</protein>
<proteinExistence type="predicted"/>
<dbReference type="EMBL" id="JAIQCV010000005">
    <property type="protein sequence ID" value="KAH1098460.1"/>
    <property type="molecule type" value="Genomic_DNA"/>
</dbReference>
<evidence type="ECO:0000313" key="1">
    <source>
        <dbReference type="EMBL" id="KAH1098460.1"/>
    </source>
</evidence>
<name>A0A9D3VWU0_9ROSI</name>
<reference evidence="1 2" key="1">
    <citation type="journal article" date="2021" name="Plant Biotechnol. J.">
        <title>Multi-omics assisted identification of the key and species-specific regulatory components of drought-tolerant mechanisms in Gossypium stocksii.</title>
        <authorList>
            <person name="Yu D."/>
            <person name="Ke L."/>
            <person name="Zhang D."/>
            <person name="Wu Y."/>
            <person name="Sun Y."/>
            <person name="Mei J."/>
            <person name="Sun J."/>
            <person name="Sun Y."/>
        </authorList>
    </citation>
    <scope>NUCLEOTIDE SEQUENCE [LARGE SCALE GENOMIC DNA]</scope>
    <source>
        <strain evidence="2">cv. E1</strain>
        <tissue evidence="1">Leaf</tissue>
    </source>
</reference>